<evidence type="ECO:0000313" key="5">
    <source>
        <dbReference type="EMBL" id="NIF20513.1"/>
    </source>
</evidence>
<dbReference type="Pfam" id="PF05130">
    <property type="entry name" value="FlgN"/>
    <property type="match status" value="1"/>
</dbReference>
<evidence type="ECO:0000256" key="3">
    <source>
        <dbReference type="ARBA" id="ARBA00022795"/>
    </source>
</evidence>
<keyword evidence="5" id="KW-0966">Cell projection</keyword>
<keyword evidence="5" id="KW-0282">Flagellum</keyword>
<evidence type="ECO:0000256" key="1">
    <source>
        <dbReference type="ARBA" id="ARBA00002397"/>
    </source>
</evidence>
<keyword evidence="6" id="KW-1185">Reference proteome</keyword>
<evidence type="ECO:0000256" key="4">
    <source>
        <dbReference type="SAM" id="Coils"/>
    </source>
</evidence>
<protein>
    <submittedName>
        <fullName evidence="5">Flagellar biosynthesis protein FlgN</fullName>
    </submittedName>
</protein>
<comment type="function">
    <text evidence="1">Required for the efficient initiation of filament assembly.</text>
</comment>
<evidence type="ECO:0000256" key="2">
    <source>
        <dbReference type="ARBA" id="ARBA00007703"/>
    </source>
</evidence>
<dbReference type="InterPro" id="IPR036679">
    <property type="entry name" value="FlgN-like_sf"/>
</dbReference>
<dbReference type="EMBL" id="VWXF01000001">
    <property type="protein sequence ID" value="NIF20513.1"/>
    <property type="molecule type" value="Genomic_DNA"/>
</dbReference>
<sequence length="143" mass="16115">MSQLQSTLEKMQEVLSTLTDLLAEEQHALAAGKVNSNLLQRITEDKRSLLATLNYLDQMRLTCERSHNMAAPYPADRMMAEQWQQLQHATRQLRDANVHNGLLLQQQIRFTDAAVSVLKPHFSQAFYGPDGLGTGRTTLSHKA</sequence>
<name>A0ABX0R529_9GAMM</name>
<keyword evidence="4" id="KW-0175">Coiled coil</keyword>
<dbReference type="Proteomes" id="UP001515683">
    <property type="component" value="Unassembled WGS sequence"/>
</dbReference>
<dbReference type="InterPro" id="IPR007809">
    <property type="entry name" value="FlgN-like"/>
</dbReference>
<dbReference type="RefSeq" id="WP_167012473.1">
    <property type="nucleotide sequence ID" value="NZ_VWXF01000001.1"/>
</dbReference>
<gene>
    <name evidence="5" type="ORF">F3J40_02625</name>
</gene>
<evidence type="ECO:0000313" key="6">
    <source>
        <dbReference type="Proteomes" id="UP001515683"/>
    </source>
</evidence>
<reference evidence="5 6" key="1">
    <citation type="journal article" date="2019" name="bioRxiv">
        <title>Bacteria contribute to plant secondary compound degradation in a generalist herbivore system.</title>
        <authorList>
            <person name="Francoeur C.B."/>
            <person name="Khadempour L."/>
            <person name="Moreira-Soto R.D."/>
            <person name="Gotting K."/>
            <person name="Book A.J."/>
            <person name="Pinto-Tomas A.A."/>
            <person name="Keefover-Ring K."/>
            <person name="Currie C.R."/>
        </authorList>
    </citation>
    <scope>NUCLEOTIDE SEQUENCE [LARGE SCALE GENOMIC DNA]</scope>
    <source>
        <strain evidence="5">Acro-835</strain>
    </source>
</reference>
<dbReference type="Gene3D" id="1.20.58.300">
    <property type="entry name" value="FlgN-like"/>
    <property type="match status" value="1"/>
</dbReference>
<dbReference type="SUPFAM" id="SSF140566">
    <property type="entry name" value="FlgN-like"/>
    <property type="match status" value="1"/>
</dbReference>
<keyword evidence="5" id="KW-0969">Cilium</keyword>
<proteinExistence type="inferred from homology"/>
<feature type="coiled-coil region" evidence="4">
    <location>
        <begin position="1"/>
        <end position="28"/>
    </location>
</feature>
<comment type="similarity">
    <text evidence="2">Belongs to the FlgN family.</text>
</comment>
<organism evidence="5 6">
    <name type="scientific">Candidatus Pantoea multigeneris</name>
    <dbReference type="NCBI Taxonomy" id="2608357"/>
    <lineage>
        <taxon>Bacteria</taxon>
        <taxon>Pseudomonadati</taxon>
        <taxon>Pseudomonadota</taxon>
        <taxon>Gammaproteobacteria</taxon>
        <taxon>Enterobacterales</taxon>
        <taxon>Erwiniaceae</taxon>
        <taxon>Pantoea</taxon>
    </lineage>
</organism>
<accession>A0ABX0R529</accession>
<comment type="caution">
    <text evidence="5">The sequence shown here is derived from an EMBL/GenBank/DDBJ whole genome shotgun (WGS) entry which is preliminary data.</text>
</comment>
<keyword evidence="3" id="KW-1005">Bacterial flagellum biogenesis</keyword>